<proteinExistence type="predicted"/>
<protein>
    <submittedName>
        <fullName evidence="1">Uncharacterized protein</fullName>
    </submittedName>
</protein>
<evidence type="ECO:0000313" key="1">
    <source>
        <dbReference type="EMBL" id="GII56073.1"/>
    </source>
</evidence>
<accession>A0A8J3XZ34</accession>
<name>A0A8J3XZ34_9ACTN</name>
<sequence length="106" mass="11546">MLHSAFTTALAQHCLENSRPHLGFVVLDSPVVTYRDPISDPVGADVDLTSHVVGHFYQDMLNFPVQAVILENGDPPIGVLSHARTYRFARAGSGRPGFFPTRAADD</sequence>
<organism evidence="1 2">
    <name type="scientific">Planotetraspora thailandica</name>
    <dbReference type="NCBI Taxonomy" id="487172"/>
    <lineage>
        <taxon>Bacteria</taxon>
        <taxon>Bacillati</taxon>
        <taxon>Actinomycetota</taxon>
        <taxon>Actinomycetes</taxon>
        <taxon>Streptosporangiales</taxon>
        <taxon>Streptosporangiaceae</taxon>
        <taxon>Planotetraspora</taxon>
    </lineage>
</organism>
<dbReference type="RefSeq" id="WP_203946248.1">
    <property type="nucleotide sequence ID" value="NZ_BOOR01000032.1"/>
</dbReference>
<reference evidence="1" key="1">
    <citation type="submission" date="2021-01" db="EMBL/GenBank/DDBJ databases">
        <title>Whole genome shotgun sequence of Planotetraspora thailandica NBRC 104271.</title>
        <authorList>
            <person name="Komaki H."/>
            <person name="Tamura T."/>
        </authorList>
    </citation>
    <scope>NUCLEOTIDE SEQUENCE</scope>
    <source>
        <strain evidence="1">NBRC 104271</strain>
    </source>
</reference>
<dbReference type="AlphaFoldDB" id="A0A8J3XZ34"/>
<dbReference type="EMBL" id="BOOR01000032">
    <property type="protein sequence ID" value="GII56073.1"/>
    <property type="molecule type" value="Genomic_DNA"/>
</dbReference>
<comment type="caution">
    <text evidence="1">The sequence shown here is derived from an EMBL/GenBank/DDBJ whole genome shotgun (WGS) entry which is preliminary data.</text>
</comment>
<keyword evidence="2" id="KW-1185">Reference proteome</keyword>
<gene>
    <name evidence="1" type="ORF">Pth03_44620</name>
</gene>
<evidence type="ECO:0000313" key="2">
    <source>
        <dbReference type="Proteomes" id="UP000605992"/>
    </source>
</evidence>
<dbReference type="Proteomes" id="UP000605992">
    <property type="component" value="Unassembled WGS sequence"/>
</dbReference>